<evidence type="ECO:0000313" key="4">
    <source>
        <dbReference type="Proteomes" id="UP000182367"/>
    </source>
</evidence>
<dbReference type="InterPro" id="IPR000601">
    <property type="entry name" value="PKD_dom"/>
</dbReference>
<name>A0A1G8X402_9FLAO</name>
<feature type="chain" id="PRO_5046685644" evidence="1">
    <location>
        <begin position="25"/>
        <end position="471"/>
    </location>
</feature>
<accession>A0A1G8X402</accession>
<sequence>MKKITFIRCLAFMVMLFTTTTGFSQTIFANLTPSNSTACPPAGCTANDVKIGEVYLADANGNRLTTCNSGDPITTQYLWVQITDASSKYGLYMQFNMYKGTQEIDENGANISDGNTNKITVGDNRQITPGNYRMMALPSYTCGDFITLKDIYLAWQTPPGGQATTVTPGCAGTSKCSAENLPNTIIVNTPLAVNFTYNPSCTGNTYQQVTFTNTSTGGDGTLTYLWNFGAGATPSTSSASGNSPNPIIVTYSSSGTKTVSLKITDRDGDTDTETKSIEVGTCCTIAINSITKTNIACYGNLNGTVTATKTGGTGTITYDLLRSDTSGGTFSASGLPTNGDSTGSYTGLGVGYYKVIVSEANGCNVTSSEVQITQPTALTASVTAQTNVNCYGNNSGSITVAGANGTAPYSYAIDGTTFGNSGTFGTLAAGSYTVTVKDANNCTTTQNFTITQPAAALSATISNSTNVNCYG</sequence>
<evidence type="ECO:0000313" key="3">
    <source>
        <dbReference type="EMBL" id="SDJ85342.1"/>
    </source>
</evidence>
<keyword evidence="1" id="KW-0732">Signal</keyword>
<dbReference type="Gene3D" id="2.60.40.10">
    <property type="entry name" value="Immunoglobulins"/>
    <property type="match status" value="1"/>
</dbReference>
<feature type="non-terminal residue" evidence="3">
    <location>
        <position position="471"/>
    </location>
</feature>
<dbReference type="CDD" id="cd00146">
    <property type="entry name" value="PKD"/>
    <property type="match status" value="1"/>
</dbReference>
<comment type="caution">
    <text evidence="3">The sequence shown here is derived from an EMBL/GenBank/DDBJ whole genome shotgun (WGS) entry which is preliminary data.</text>
</comment>
<gene>
    <name evidence="3" type="ORF">SAMN05192550_2914</name>
</gene>
<dbReference type="InterPro" id="IPR035986">
    <property type="entry name" value="PKD_dom_sf"/>
</dbReference>
<proteinExistence type="predicted"/>
<protein>
    <submittedName>
        <fullName evidence="3">SprB repeat-containing protein</fullName>
    </submittedName>
</protein>
<dbReference type="SMART" id="SM00089">
    <property type="entry name" value="PKD"/>
    <property type="match status" value="1"/>
</dbReference>
<dbReference type="InterPro" id="IPR022409">
    <property type="entry name" value="PKD/Chitinase_dom"/>
</dbReference>
<dbReference type="InterPro" id="IPR025667">
    <property type="entry name" value="SprB_repeat"/>
</dbReference>
<feature type="signal peptide" evidence="1">
    <location>
        <begin position="1"/>
        <end position="24"/>
    </location>
</feature>
<dbReference type="Pfam" id="PF13573">
    <property type="entry name" value="SprB"/>
    <property type="match status" value="2"/>
</dbReference>
<dbReference type="EMBL" id="FNEO01000007">
    <property type="protein sequence ID" value="SDJ85342.1"/>
    <property type="molecule type" value="Genomic_DNA"/>
</dbReference>
<evidence type="ECO:0000259" key="2">
    <source>
        <dbReference type="PROSITE" id="PS50093"/>
    </source>
</evidence>
<dbReference type="Proteomes" id="UP000182367">
    <property type="component" value="Unassembled WGS sequence"/>
</dbReference>
<dbReference type="Gene3D" id="2.60.40.740">
    <property type="match status" value="1"/>
</dbReference>
<dbReference type="RefSeq" id="WP_245683145.1">
    <property type="nucleotide sequence ID" value="NZ_FNEO01000007.1"/>
</dbReference>
<dbReference type="SUPFAM" id="SSF49299">
    <property type="entry name" value="PKD domain"/>
    <property type="match status" value="1"/>
</dbReference>
<reference evidence="3 4" key="1">
    <citation type="submission" date="2016-10" db="EMBL/GenBank/DDBJ databases">
        <authorList>
            <person name="Varghese N."/>
            <person name="Submissions S."/>
        </authorList>
    </citation>
    <scope>NUCLEOTIDE SEQUENCE [LARGE SCALE GENOMIC DNA]</scope>
    <source>
        <strain evidence="3 4">Gm-149</strain>
    </source>
</reference>
<dbReference type="PROSITE" id="PS50093">
    <property type="entry name" value="PKD"/>
    <property type="match status" value="1"/>
</dbReference>
<evidence type="ECO:0000256" key="1">
    <source>
        <dbReference type="SAM" id="SignalP"/>
    </source>
</evidence>
<feature type="domain" description="PKD" evidence="2">
    <location>
        <begin position="192"/>
        <end position="279"/>
    </location>
</feature>
<dbReference type="InterPro" id="IPR013783">
    <property type="entry name" value="Ig-like_fold"/>
</dbReference>
<dbReference type="Pfam" id="PF18911">
    <property type="entry name" value="PKD_4"/>
    <property type="match status" value="1"/>
</dbReference>
<organism evidence="3 4">
    <name type="scientific">Flavobacterium glycines</name>
    <dbReference type="NCBI Taxonomy" id="551990"/>
    <lineage>
        <taxon>Bacteria</taxon>
        <taxon>Pseudomonadati</taxon>
        <taxon>Bacteroidota</taxon>
        <taxon>Flavobacteriia</taxon>
        <taxon>Flavobacteriales</taxon>
        <taxon>Flavobacteriaceae</taxon>
        <taxon>Flavobacterium</taxon>
    </lineage>
</organism>
<keyword evidence="4" id="KW-1185">Reference proteome</keyword>